<protein>
    <submittedName>
        <fullName evidence="1">Uncharacterized protein</fullName>
    </submittedName>
</protein>
<name>A0ACB8G3Y2_9SAUR</name>
<dbReference type="Proteomes" id="UP000827872">
    <property type="component" value="Linkage Group LG02"/>
</dbReference>
<comment type="caution">
    <text evidence="1">The sequence shown here is derived from an EMBL/GenBank/DDBJ whole genome shotgun (WGS) entry which is preliminary data.</text>
</comment>
<keyword evidence="2" id="KW-1185">Reference proteome</keyword>
<sequence>MESSFYTAAPQGSPDGSSPFRAFPGGGGGGDKFSSAFLTAKGQSGFGDGRSGSRSPKCQSRYSQGECPALEAGGGQGAPAAASFSKYHPQPQQQQQQQPPPLYVQRGPCKSPPGGSLKQLQDPSGHNGALQLSCYGERVLASQGFLVPRRGGGGWTWPGSGDGKPGGHHSKDQQTTGVSPPQTQIVDGQRFSAAISEQRAVLV</sequence>
<proteinExistence type="predicted"/>
<gene>
    <name evidence="1" type="ORF">K3G42_027579</name>
</gene>
<organism evidence="1 2">
    <name type="scientific">Sphaerodactylus townsendi</name>
    <dbReference type="NCBI Taxonomy" id="933632"/>
    <lineage>
        <taxon>Eukaryota</taxon>
        <taxon>Metazoa</taxon>
        <taxon>Chordata</taxon>
        <taxon>Craniata</taxon>
        <taxon>Vertebrata</taxon>
        <taxon>Euteleostomi</taxon>
        <taxon>Lepidosauria</taxon>
        <taxon>Squamata</taxon>
        <taxon>Bifurcata</taxon>
        <taxon>Gekkota</taxon>
        <taxon>Sphaerodactylidae</taxon>
        <taxon>Sphaerodactylus</taxon>
    </lineage>
</organism>
<dbReference type="EMBL" id="CM037615">
    <property type="protein sequence ID" value="KAH8014225.1"/>
    <property type="molecule type" value="Genomic_DNA"/>
</dbReference>
<evidence type="ECO:0000313" key="1">
    <source>
        <dbReference type="EMBL" id="KAH8014225.1"/>
    </source>
</evidence>
<reference evidence="1" key="1">
    <citation type="submission" date="2021-08" db="EMBL/GenBank/DDBJ databases">
        <title>The first chromosome-level gecko genome reveals the dynamic sex chromosomes of Neotropical dwarf geckos (Sphaerodactylidae: Sphaerodactylus).</title>
        <authorList>
            <person name="Pinto B.J."/>
            <person name="Keating S.E."/>
            <person name="Gamble T."/>
        </authorList>
    </citation>
    <scope>NUCLEOTIDE SEQUENCE</scope>
    <source>
        <strain evidence="1">TG3544</strain>
    </source>
</reference>
<evidence type="ECO:0000313" key="2">
    <source>
        <dbReference type="Proteomes" id="UP000827872"/>
    </source>
</evidence>
<accession>A0ACB8G3Y2</accession>